<name>A0ABS5FYG4_9BRAD</name>
<gene>
    <name evidence="2" type="ORF">JQ615_41840</name>
</gene>
<evidence type="ECO:0000313" key="2">
    <source>
        <dbReference type="EMBL" id="MBR0801873.1"/>
    </source>
</evidence>
<protein>
    <recommendedName>
        <fullName evidence="1">ATP-dependent DNA ligase family profile domain-containing protein</fullName>
    </recommendedName>
</protein>
<dbReference type="RefSeq" id="WP_212495754.1">
    <property type="nucleotide sequence ID" value="NZ_JAFCJH010000123.1"/>
</dbReference>
<dbReference type="Gene3D" id="3.30.470.30">
    <property type="entry name" value="DNA ligase/mRNA capping enzyme"/>
    <property type="match status" value="1"/>
</dbReference>
<proteinExistence type="predicted"/>
<dbReference type="Proteomes" id="UP001315278">
    <property type="component" value="Unassembled WGS sequence"/>
</dbReference>
<dbReference type="Gene3D" id="3.30.1490.70">
    <property type="match status" value="1"/>
</dbReference>
<comment type="caution">
    <text evidence="2">The sequence shown here is derived from an EMBL/GenBank/DDBJ whole genome shotgun (WGS) entry which is preliminary data.</text>
</comment>
<organism evidence="2 3">
    <name type="scientific">Bradyrhizobium jicamae</name>
    <dbReference type="NCBI Taxonomy" id="280332"/>
    <lineage>
        <taxon>Bacteria</taxon>
        <taxon>Pseudomonadati</taxon>
        <taxon>Pseudomonadota</taxon>
        <taxon>Alphaproteobacteria</taxon>
        <taxon>Hyphomicrobiales</taxon>
        <taxon>Nitrobacteraceae</taxon>
        <taxon>Bradyrhizobium</taxon>
    </lineage>
</organism>
<dbReference type="InterPro" id="IPR012310">
    <property type="entry name" value="DNA_ligase_ATP-dep_cent"/>
</dbReference>
<dbReference type="Pfam" id="PF01068">
    <property type="entry name" value="DNA_ligase_A_M"/>
    <property type="match status" value="1"/>
</dbReference>
<dbReference type="SUPFAM" id="SSF56091">
    <property type="entry name" value="DNA ligase/mRNA capping enzyme, catalytic domain"/>
    <property type="match status" value="1"/>
</dbReference>
<sequence>MWCATYPGSSGKTVPAGENWFYEIKYRGYRLRVERDGDRVRLITKSGNDWIKRYPCVVEAALSNRQKQFVIDGEAVILGVDGISDFNALHADTMPRFSVRPRRAGAGR</sequence>
<evidence type="ECO:0000313" key="3">
    <source>
        <dbReference type="Proteomes" id="UP001315278"/>
    </source>
</evidence>
<reference evidence="3" key="1">
    <citation type="journal article" date="2021" name="ISME J.">
        <title>Evolutionary origin and ecological implication of a unique nif island in free-living Bradyrhizobium lineages.</title>
        <authorList>
            <person name="Tao J."/>
        </authorList>
    </citation>
    <scope>NUCLEOTIDE SEQUENCE [LARGE SCALE GENOMIC DNA]</scope>
    <source>
        <strain evidence="3">SZCCT0434</strain>
    </source>
</reference>
<evidence type="ECO:0000259" key="1">
    <source>
        <dbReference type="Pfam" id="PF01068"/>
    </source>
</evidence>
<keyword evidence="3" id="KW-1185">Reference proteome</keyword>
<accession>A0ABS5FYG4</accession>
<dbReference type="EMBL" id="JAFCJH010000123">
    <property type="protein sequence ID" value="MBR0801873.1"/>
    <property type="molecule type" value="Genomic_DNA"/>
</dbReference>
<feature type="domain" description="ATP-dependent DNA ligase family profile" evidence="1">
    <location>
        <begin position="17"/>
        <end position="82"/>
    </location>
</feature>